<protein>
    <recommendedName>
        <fullName evidence="6">Hydrolase TatD</fullName>
    </recommendedName>
</protein>
<dbReference type="GO" id="GO:0046872">
    <property type="term" value="F:metal ion binding"/>
    <property type="evidence" value="ECO:0007669"/>
    <property type="project" value="UniProtKB-KW"/>
</dbReference>
<dbReference type="PANTHER" id="PTHR46124:SF2">
    <property type="entry name" value="D-AMINOACYL-TRNA DEACYLASE"/>
    <property type="match status" value="1"/>
</dbReference>
<feature type="binding site" evidence="3">
    <location>
        <position position="11"/>
    </location>
    <ligand>
        <name>a divalent metal cation</name>
        <dbReference type="ChEBI" id="CHEBI:60240"/>
        <label>1</label>
    </ligand>
</feature>
<comment type="caution">
    <text evidence="4">The sequence shown here is derived from an EMBL/GenBank/DDBJ whole genome shotgun (WGS) entry which is preliminary data.</text>
</comment>
<feature type="binding site" evidence="3">
    <location>
        <position position="214"/>
    </location>
    <ligand>
        <name>a divalent metal cation</name>
        <dbReference type="ChEBI" id="CHEBI:60240"/>
        <label>1</label>
    </ligand>
</feature>
<dbReference type="SUPFAM" id="SSF51556">
    <property type="entry name" value="Metallo-dependent hydrolases"/>
    <property type="match status" value="1"/>
</dbReference>
<dbReference type="InterPro" id="IPR001130">
    <property type="entry name" value="TatD-like"/>
</dbReference>
<proteinExistence type="predicted"/>
<feature type="binding site" evidence="3">
    <location>
        <position position="166"/>
    </location>
    <ligand>
        <name>a divalent metal cation</name>
        <dbReference type="ChEBI" id="CHEBI:60240"/>
        <label>2</label>
    </ligand>
</feature>
<name>A0A2H0YYJ4_9BACT</name>
<dbReference type="InterPro" id="IPR032466">
    <property type="entry name" value="Metal_Hydrolase"/>
</dbReference>
<keyword evidence="1 3" id="KW-0479">Metal-binding</keyword>
<reference evidence="5" key="1">
    <citation type="submission" date="2017-09" db="EMBL/GenBank/DDBJ databases">
        <title>Depth-based differentiation of microbial function through sediment-hosted aquifers and enrichment of novel symbionts in the deep terrestrial subsurface.</title>
        <authorList>
            <person name="Probst A.J."/>
            <person name="Ladd B."/>
            <person name="Jarett J.K."/>
            <person name="Geller-Mcgrath D.E."/>
            <person name="Sieber C.M.K."/>
            <person name="Emerson J.B."/>
            <person name="Anantharaman K."/>
            <person name="Thomas B.C."/>
            <person name="Malmstrom R."/>
            <person name="Stieglmeier M."/>
            <person name="Klingl A."/>
            <person name="Woyke T."/>
            <person name="Ryan C.M."/>
            <person name="Banfield J.F."/>
        </authorList>
    </citation>
    <scope>NUCLEOTIDE SEQUENCE [LARGE SCALE GENOMIC DNA]</scope>
</reference>
<dbReference type="Pfam" id="PF01026">
    <property type="entry name" value="TatD_DNase"/>
    <property type="match status" value="1"/>
</dbReference>
<dbReference type="GO" id="GO:0004536">
    <property type="term" value="F:DNA nuclease activity"/>
    <property type="evidence" value="ECO:0007669"/>
    <property type="project" value="InterPro"/>
</dbReference>
<accession>A0A2H0YYJ4</accession>
<dbReference type="AlphaFoldDB" id="A0A2H0YYJ4"/>
<organism evidence="4 5">
    <name type="scientific">Candidatus Kaiserbacteria bacterium CG08_land_8_20_14_0_20_50_21</name>
    <dbReference type="NCBI Taxonomy" id="1974604"/>
    <lineage>
        <taxon>Bacteria</taxon>
        <taxon>Candidatus Kaiseribacteriota</taxon>
    </lineage>
</organism>
<evidence type="ECO:0008006" key="6">
    <source>
        <dbReference type="Google" id="ProtNLM"/>
    </source>
</evidence>
<feature type="binding site" evidence="3">
    <location>
        <position position="93"/>
    </location>
    <ligand>
        <name>a divalent metal cation</name>
        <dbReference type="ChEBI" id="CHEBI:60240"/>
        <label>1</label>
    </ligand>
</feature>
<evidence type="ECO:0000256" key="2">
    <source>
        <dbReference type="ARBA" id="ARBA00022801"/>
    </source>
</evidence>
<feature type="binding site" evidence="3">
    <location>
        <position position="133"/>
    </location>
    <ligand>
        <name>a divalent metal cation</name>
        <dbReference type="ChEBI" id="CHEBI:60240"/>
        <label>2</label>
    </ligand>
</feature>
<dbReference type="NCBIfam" id="TIGR00010">
    <property type="entry name" value="YchF/TatD family DNA exonuclease"/>
    <property type="match status" value="1"/>
</dbReference>
<dbReference type="EMBL" id="PEXT01000010">
    <property type="protein sequence ID" value="PIS43568.1"/>
    <property type="molecule type" value="Genomic_DNA"/>
</dbReference>
<dbReference type="Proteomes" id="UP000228687">
    <property type="component" value="Unassembled WGS sequence"/>
</dbReference>
<gene>
    <name evidence="4" type="ORF">COT23_00525</name>
</gene>
<evidence type="ECO:0000256" key="3">
    <source>
        <dbReference type="PIRSR" id="PIRSR005902-1"/>
    </source>
</evidence>
<dbReference type="FunFam" id="3.20.20.140:FF:000005">
    <property type="entry name" value="TatD family hydrolase"/>
    <property type="match status" value="1"/>
</dbReference>
<evidence type="ECO:0000256" key="1">
    <source>
        <dbReference type="ARBA" id="ARBA00022723"/>
    </source>
</evidence>
<evidence type="ECO:0000313" key="4">
    <source>
        <dbReference type="EMBL" id="PIS43568.1"/>
    </source>
</evidence>
<dbReference type="CDD" id="cd01310">
    <property type="entry name" value="TatD_DNAse"/>
    <property type="match status" value="1"/>
</dbReference>
<evidence type="ECO:0000313" key="5">
    <source>
        <dbReference type="Proteomes" id="UP000228687"/>
    </source>
</evidence>
<dbReference type="PANTHER" id="PTHR46124">
    <property type="entry name" value="D-AMINOACYL-TRNA DEACYLASE"/>
    <property type="match status" value="1"/>
</dbReference>
<dbReference type="Gene3D" id="3.20.20.140">
    <property type="entry name" value="Metal-dependent hydrolases"/>
    <property type="match status" value="1"/>
</dbReference>
<sequence>MNTRYIDTHCHLQFEQYAHDREDIIEQMREQGIAGIVVGTDLESSKTAVVLAESHEHLFASIGLHPNRENDEWYKASVYRSLAQSHKVVAIGECGLDYFRLEAADEERKKKQKLLFNDHILLAAELDKPLIVHARSSNSTKDAYQDMITILKEAKSKYPNLRGDIHFFAGSVNEAETFIALDFTISFTAVITFAREYDEAIRAVPLASILAETDAPYVAPTSRRWKRNDPLAVKEVVAKIADIRSEDPETVRATLLTNARRLFALPVLSC</sequence>
<dbReference type="InterPro" id="IPR015991">
    <property type="entry name" value="TatD/YcfH-like"/>
</dbReference>
<feature type="binding site" evidence="3">
    <location>
        <position position="9"/>
    </location>
    <ligand>
        <name>a divalent metal cation</name>
        <dbReference type="ChEBI" id="CHEBI:60240"/>
        <label>1</label>
    </ligand>
</feature>
<dbReference type="GO" id="GO:0016788">
    <property type="term" value="F:hydrolase activity, acting on ester bonds"/>
    <property type="evidence" value="ECO:0007669"/>
    <property type="project" value="InterPro"/>
</dbReference>
<dbReference type="PIRSF" id="PIRSF005902">
    <property type="entry name" value="DNase_TatD"/>
    <property type="match status" value="1"/>
</dbReference>
<keyword evidence="2" id="KW-0378">Hydrolase</keyword>